<dbReference type="Proteomes" id="UP000015106">
    <property type="component" value="Chromosome 7"/>
</dbReference>
<protein>
    <recommendedName>
        <fullName evidence="1">Integrase catalytic domain-containing protein</fullName>
    </recommendedName>
</protein>
<keyword evidence="3" id="KW-1185">Reference proteome</keyword>
<dbReference type="InterPro" id="IPR036397">
    <property type="entry name" value="RNaseH_sf"/>
</dbReference>
<dbReference type="InterPro" id="IPR039537">
    <property type="entry name" value="Retrotran_Ty1/copia-like"/>
</dbReference>
<dbReference type="PANTHER" id="PTHR42648:SF28">
    <property type="entry name" value="TRANSPOSON-ENCODED PROTEIN WITH RIBONUCLEASE H-LIKE AND RETROVIRUS ZINC FINGER-LIKE DOMAINS"/>
    <property type="match status" value="1"/>
</dbReference>
<evidence type="ECO:0000313" key="2">
    <source>
        <dbReference type="EnsemblPlants" id="TuG1812G0700001262.01.T01.cds446997"/>
    </source>
</evidence>
<dbReference type="Gene3D" id="3.30.420.10">
    <property type="entry name" value="Ribonuclease H-like superfamily/Ribonuclease H"/>
    <property type="match status" value="1"/>
</dbReference>
<dbReference type="GO" id="GO:0015074">
    <property type="term" value="P:DNA integration"/>
    <property type="evidence" value="ECO:0007669"/>
    <property type="project" value="InterPro"/>
</dbReference>
<feature type="domain" description="Integrase catalytic" evidence="1">
    <location>
        <begin position="35"/>
        <end position="201"/>
    </location>
</feature>
<dbReference type="GO" id="GO:0003676">
    <property type="term" value="F:nucleic acid binding"/>
    <property type="evidence" value="ECO:0007669"/>
    <property type="project" value="InterPro"/>
</dbReference>
<proteinExistence type="predicted"/>
<dbReference type="InterPro" id="IPR001584">
    <property type="entry name" value="Integrase_cat-core"/>
</dbReference>
<dbReference type="SUPFAM" id="SSF53098">
    <property type="entry name" value="Ribonuclease H-like"/>
    <property type="match status" value="1"/>
</dbReference>
<dbReference type="AlphaFoldDB" id="A0A8R7QVK1"/>
<reference evidence="2" key="3">
    <citation type="submission" date="2022-06" db="UniProtKB">
        <authorList>
            <consortium name="EnsemblPlants"/>
        </authorList>
    </citation>
    <scope>IDENTIFICATION</scope>
</reference>
<dbReference type="InterPro" id="IPR057670">
    <property type="entry name" value="SH3_retrovirus"/>
</dbReference>
<name>A0A8R7QVK1_TRIUA</name>
<dbReference type="Pfam" id="PF25597">
    <property type="entry name" value="SH3_retrovirus"/>
    <property type="match status" value="1"/>
</dbReference>
<dbReference type="Gramene" id="TuG1812G0700001262.01.T01">
    <property type="protein sequence ID" value="TuG1812G0700001262.01.T01.cds446997"/>
    <property type="gene ID" value="TuG1812G0700001262.01"/>
</dbReference>
<sequence>MFPSLFASCYKDKLVCDVCELAKHTRATYLSSSERSQTPFEIVHSDVWGPSVVTSLLGERWFVTFIDGFSRYTWLYLLKQKCDVLSAFKDFYALICNQYNARVKIFRSENGTEYVNQEFDYFLASNGIIHQTTCVCTAAQNGVAERKNRHLLEVARSLMFTMNVPKFLWGEAIKTAAYLINRMPSRVLNYKTPMECLSGTNSFTIPPKVFGCVCFVHDYRNSVGKLDPRAVRCIFVGYSSTQKG</sequence>
<dbReference type="InterPro" id="IPR012337">
    <property type="entry name" value="RNaseH-like_sf"/>
</dbReference>
<dbReference type="PROSITE" id="PS50994">
    <property type="entry name" value="INTEGRASE"/>
    <property type="match status" value="1"/>
</dbReference>
<reference evidence="2" key="2">
    <citation type="submission" date="2018-03" db="EMBL/GenBank/DDBJ databases">
        <title>The Triticum urartu genome reveals the dynamic nature of wheat genome evolution.</title>
        <authorList>
            <person name="Ling H."/>
            <person name="Ma B."/>
            <person name="Shi X."/>
            <person name="Liu H."/>
            <person name="Dong L."/>
            <person name="Sun H."/>
            <person name="Cao Y."/>
            <person name="Gao Q."/>
            <person name="Zheng S."/>
            <person name="Li Y."/>
            <person name="Yu Y."/>
            <person name="Du H."/>
            <person name="Qi M."/>
            <person name="Li Y."/>
            <person name="Yu H."/>
            <person name="Cui Y."/>
            <person name="Wang N."/>
            <person name="Chen C."/>
            <person name="Wu H."/>
            <person name="Zhao Y."/>
            <person name="Zhang J."/>
            <person name="Li Y."/>
            <person name="Zhou W."/>
            <person name="Zhang B."/>
            <person name="Hu W."/>
            <person name="Eijk M."/>
            <person name="Tang J."/>
            <person name="Witsenboer H."/>
            <person name="Zhao S."/>
            <person name="Li Z."/>
            <person name="Zhang A."/>
            <person name="Wang D."/>
            <person name="Liang C."/>
        </authorList>
    </citation>
    <scope>NUCLEOTIDE SEQUENCE [LARGE SCALE GENOMIC DNA]</scope>
    <source>
        <strain evidence="2">cv. G1812</strain>
    </source>
</reference>
<dbReference type="PANTHER" id="PTHR42648">
    <property type="entry name" value="TRANSPOSASE, PUTATIVE-RELATED"/>
    <property type="match status" value="1"/>
</dbReference>
<dbReference type="EnsemblPlants" id="TuG1812G0700001262.01.T01">
    <property type="protein sequence ID" value="TuG1812G0700001262.01.T01.cds446997"/>
    <property type="gene ID" value="TuG1812G0700001262.01"/>
</dbReference>
<reference evidence="3" key="1">
    <citation type="journal article" date="2013" name="Nature">
        <title>Draft genome of the wheat A-genome progenitor Triticum urartu.</title>
        <authorList>
            <person name="Ling H.Q."/>
            <person name="Zhao S."/>
            <person name="Liu D."/>
            <person name="Wang J."/>
            <person name="Sun H."/>
            <person name="Zhang C."/>
            <person name="Fan H."/>
            <person name="Li D."/>
            <person name="Dong L."/>
            <person name="Tao Y."/>
            <person name="Gao C."/>
            <person name="Wu H."/>
            <person name="Li Y."/>
            <person name="Cui Y."/>
            <person name="Guo X."/>
            <person name="Zheng S."/>
            <person name="Wang B."/>
            <person name="Yu K."/>
            <person name="Liang Q."/>
            <person name="Yang W."/>
            <person name="Lou X."/>
            <person name="Chen J."/>
            <person name="Feng M."/>
            <person name="Jian J."/>
            <person name="Zhang X."/>
            <person name="Luo G."/>
            <person name="Jiang Y."/>
            <person name="Liu J."/>
            <person name="Wang Z."/>
            <person name="Sha Y."/>
            <person name="Zhang B."/>
            <person name="Wu H."/>
            <person name="Tang D."/>
            <person name="Shen Q."/>
            <person name="Xue P."/>
            <person name="Zou S."/>
            <person name="Wang X."/>
            <person name="Liu X."/>
            <person name="Wang F."/>
            <person name="Yang Y."/>
            <person name="An X."/>
            <person name="Dong Z."/>
            <person name="Zhang K."/>
            <person name="Zhang X."/>
            <person name="Luo M.C."/>
            <person name="Dvorak J."/>
            <person name="Tong Y."/>
            <person name="Wang J."/>
            <person name="Yang H."/>
            <person name="Li Z."/>
            <person name="Wang D."/>
            <person name="Zhang A."/>
            <person name="Wang J."/>
        </authorList>
    </citation>
    <scope>NUCLEOTIDE SEQUENCE</scope>
    <source>
        <strain evidence="3">cv. G1812</strain>
    </source>
</reference>
<organism evidence="2 3">
    <name type="scientific">Triticum urartu</name>
    <name type="common">Red wild einkorn</name>
    <name type="synonym">Crithodium urartu</name>
    <dbReference type="NCBI Taxonomy" id="4572"/>
    <lineage>
        <taxon>Eukaryota</taxon>
        <taxon>Viridiplantae</taxon>
        <taxon>Streptophyta</taxon>
        <taxon>Embryophyta</taxon>
        <taxon>Tracheophyta</taxon>
        <taxon>Spermatophyta</taxon>
        <taxon>Magnoliopsida</taxon>
        <taxon>Liliopsida</taxon>
        <taxon>Poales</taxon>
        <taxon>Poaceae</taxon>
        <taxon>BOP clade</taxon>
        <taxon>Pooideae</taxon>
        <taxon>Triticodae</taxon>
        <taxon>Triticeae</taxon>
        <taxon>Triticinae</taxon>
        <taxon>Triticum</taxon>
    </lineage>
</organism>
<evidence type="ECO:0000259" key="1">
    <source>
        <dbReference type="PROSITE" id="PS50994"/>
    </source>
</evidence>
<accession>A0A8R7QVK1</accession>
<dbReference type="Pfam" id="PF00665">
    <property type="entry name" value="rve"/>
    <property type="match status" value="1"/>
</dbReference>
<evidence type="ECO:0000313" key="3">
    <source>
        <dbReference type="Proteomes" id="UP000015106"/>
    </source>
</evidence>